<keyword evidence="3" id="KW-0378">Hydrolase</keyword>
<dbReference type="InterPro" id="IPR029060">
    <property type="entry name" value="PIN-like_dom_sf"/>
</dbReference>
<dbReference type="PANTHER" id="PTHR38826">
    <property type="entry name" value="RIBONUCLEASE VAPC13"/>
    <property type="match status" value="1"/>
</dbReference>
<dbReference type="AlphaFoldDB" id="A0A411YEC8"/>
<dbReference type="InterPro" id="IPR052106">
    <property type="entry name" value="PINc/VapC_TA"/>
</dbReference>
<dbReference type="KEGG" id="erz:ER308_08665"/>
<evidence type="ECO:0000313" key="7">
    <source>
        <dbReference type="Proteomes" id="UP000291469"/>
    </source>
</evidence>
<accession>A0A411YEC8</accession>
<keyword evidence="4" id="KW-0460">Magnesium</keyword>
<evidence type="ECO:0000256" key="1">
    <source>
        <dbReference type="ARBA" id="ARBA00022722"/>
    </source>
</evidence>
<keyword evidence="7" id="KW-1185">Reference proteome</keyword>
<sequence>MLHAVGQGRVVLEASVEVVQEFAHVLLRRGADRSVTLEEVDELRGVCHLYAFDEDVLGEATRLLSRYRQLGVRDAVHAATALHAGVDQILSTDRAFDEVAEVARVDPSDPSAPWAS</sequence>
<dbReference type="EMBL" id="CP036402">
    <property type="protein sequence ID" value="QBI19614.1"/>
    <property type="molecule type" value="Genomic_DNA"/>
</dbReference>
<feature type="domain" description="PIN" evidence="5">
    <location>
        <begin position="15"/>
        <end position="101"/>
    </location>
</feature>
<keyword evidence="2" id="KW-0479">Metal-binding</keyword>
<dbReference type="GO" id="GO:0016787">
    <property type="term" value="F:hydrolase activity"/>
    <property type="evidence" value="ECO:0007669"/>
    <property type="project" value="UniProtKB-KW"/>
</dbReference>
<evidence type="ECO:0000259" key="5">
    <source>
        <dbReference type="Pfam" id="PF01850"/>
    </source>
</evidence>
<dbReference type="SUPFAM" id="SSF88723">
    <property type="entry name" value="PIN domain-like"/>
    <property type="match status" value="1"/>
</dbReference>
<dbReference type="Gene3D" id="3.40.50.1010">
    <property type="entry name" value="5'-nuclease"/>
    <property type="match status" value="1"/>
</dbReference>
<dbReference type="InterPro" id="IPR002716">
    <property type="entry name" value="PIN_dom"/>
</dbReference>
<evidence type="ECO:0000256" key="4">
    <source>
        <dbReference type="ARBA" id="ARBA00022842"/>
    </source>
</evidence>
<evidence type="ECO:0000256" key="3">
    <source>
        <dbReference type="ARBA" id="ARBA00022801"/>
    </source>
</evidence>
<gene>
    <name evidence="6" type="ORF">ER308_08665</name>
</gene>
<evidence type="ECO:0000256" key="2">
    <source>
        <dbReference type="ARBA" id="ARBA00022723"/>
    </source>
</evidence>
<dbReference type="Proteomes" id="UP000291469">
    <property type="component" value="Chromosome"/>
</dbReference>
<name>A0A411YEC8_9ACTN</name>
<proteinExistence type="predicted"/>
<dbReference type="GO" id="GO:0004518">
    <property type="term" value="F:nuclease activity"/>
    <property type="evidence" value="ECO:0007669"/>
    <property type="project" value="UniProtKB-KW"/>
</dbReference>
<dbReference type="GO" id="GO:0046872">
    <property type="term" value="F:metal ion binding"/>
    <property type="evidence" value="ECO:0007669"/>
    <property type="project" value="UniProtKB-KW"/>
</dbReference>
<dbReference type="PANTHER" id="PTHR38826:SF5">
    <property type="entry name" value="RIBONUCLEASE VAPC13"/>
    <property type="match status" value="1"/>
</dbReference>
<organism evidence="6 7">
    <name type="scientific">Egibacter rhizosphaerae</name>
    <dbReference type="NCBI Taxonomy" id="1670831"/>
    <lineage>
        <taxon>Bacteria</taxon>
        <taxon>Bacillati</taxon>
        <taxon>Actinomycetota</taxon>
        <taxon>Nitriliruptoria</taxon>
        <taxon>Egibacterales</taxon>
        <taxon>Egibacteraceae</taxon>
        <taxon>Egibacter</taxon>
    </lineage>
</organism>
<dbReference type="Pfam" id="PF01850">
    <property type="entry name" value="PIN"/>
    <property type="match status" value="1"/>
</dbReference>
<keyword evidence="1" id="KW-0540">Nuclease</keyword>
<dbReference type="OrthoDB" id="5072366at2"/>
<protein>
    <submittedName>
        <fullName evidence="6">PIN domain-containing protein</fullName>
    </submittedName>
</protein>
<reference evidence="6 7" key="1">
    <citation type="submission" date="2019-01" db="EMBL/GenBank/DDBJ databases">
        <title>Egibacter rhizosphaerae EGI 80759T.</title>
        <authorList>
            <person name="Chen D.-D."/>
            <person name="Tian Y."/>
            <person name="Jiao J.-Y."/>
            <person name="Zhang X.-T."/>
            <person name="Zhang Y.-G."/>
            <person name="Zhang Y."/>
            <person name="Xiao M."/>
            <person name="Shu W.-S."/>
            <person name="Li W.-J."/>
        </authorList>
    </citation>
    <scope>NUCLEOTIDE SEQUENCE [LARGE SCALE GENOMIC DNA]</scope>
    <source>
        <strain evidence="6 7">EGI 80759</strain>
    </source>
</reference>
<evidence type="ECO:0000313" key="6">
    <source>
        <dbReference type="EMBL" id="QBI19614.1"/>
    </source>
</evidence>